<protein>
    <submittedName>
        <fullName evidence="1">Uncharacterized protein</fullName>
    </submittedName>
</protein>
<evidence type="ECO:0000313" key="1">
    <source>
        <dbReference type="EMBL" id="CAF4429864.1"/>
    </source>
</evidence>
<accession>A0A8S2W6P1</accession>
<feature type="non-terminal residue" evidence="1">
    <location>
        <position position="54"/>
    </location>
</feature>
<evidence type="ECO:0000313" key="2">
    <source>
        <dbReference type="Proteomes" id="UP000676336"/>
    </source>
</evidence>
<sequence>NHIRHRRAIENGIDPAHILLNHEHVEWAESQIPKKRQKRDYVYNDPEWEKMWYL</sequence>
<organism evidence="1 2">
    <name type="scientific">Rotaria magnacalcarata</name>
    <dbReference type="NCBI Taxonomy" id="392030"/>
    <lineage>
        <taxon>Eukaryota</taxon>
        <taxon>Metazoa</taxon>
        <taxon>Spiralia</taxon>
        <taxon>Gnathifera</taxon>
        <taxon>Rotifera</taxon>
        <taxon>Eurotatoria</taxon>
        <taxon>Bdelloidea</taxon>
        <taxon>Philodinida</taxon>
        <taxon>Philodinidae</taxon>
        <taxon>Rotaria</taxon>
    </lineage>
</organism>
<comment type="caution">
    <text evidence="1">The sequence shown here is derived from an EMBL/GenBank/DDBJ whole genome shotgun (WGS) entry which is preliminary data.</text>
</comment>
<gene>
    <name evidence="1" type="ORF">SMN809_LOCUS31762</name>
</gene>
<dbReference type="EMBL" id="CAJOBI010064514">
    <property type="protein sequence ID" value="CAF4429864.1"/>
    <property type="molecule type" value="Genomic_DNA"/>
</dbReference>
<name>A0A8S2W6P1_9BILA</name>
<dbReference type="Proteomes" id="UP000676336">
    <property type="component" value="Unassembled WGS sequence"/>
</dbReference>
<proteinExistence type="predicted"/>
<dbReference type="AlphaFoldDB" id="A0A8S2W6P1"/>
<feature type="non-terminal residue" evidence="1">
    <location>
        <position position="1"/>
    </location>
</feature>
<reference evidence="1" key="1">
    <citation type="submission" date="2021-02" db="EMBL/GenBank/DDBJ databases">
        <authorList>
            <person name="Nowell W R."/>
        </authorList>
    </citation>
    <scope>NUCLEOTIDE SEQUENCE</scope>
</reference>